<dbReference type="OrthoDB" id="4153189at2759"/>
<evidence type="ECO:0000256" key="1">
    <source>
        <dbReference type="SAM" id="SignalP"/>
    </source>
</evidence>
<dbReference type="Proteomes" id="UP000024837">
    <property type="component" value="Unassembled WGS sequence"/>
</dbReference>
<keyword evidence="3" id="KW-1185">Reference proteome</keyword>
<feature type="chain" id="PRO_5004895550" description="Extracellular membrane protein CFEM domain-containing protein" evidence="1">
    <location>
        <begin position="19"/>
        <end position="219"/>
    </location>
</feature>
<feature type="signal peptide" evidence="1">
    <location>
        <begin position="1"/>
        <end position="18"/>
    </location>
</feature>
<sequence length="219" mass="23369">MRFILLSVALSSLGRVIASNSPPPAATITPPPSRLSFAKALLPRQADGPYACSWFNTLFEQCSNAGYSQDAGVSGLPYCLCYGSNDRYDPYKADSYIEQCYNYAGTDTSFASGFATYLDLCSSAGDVRAAESSSYAACAAVNSIFSRCADYGYDRVVGPSQPAAYAQTADPELAGSMWLNLGYCSRGGDVQAALSQGTQLCKSVASVLKHEFHRRIEGQ</sequence>
<gene>
    <name evidence="2" type="ORF">DRE_03430</name>
</gene>
<organism evidence="2 3">
    <name type="scientific">Drechslerella stenobrocha 248</name>
    <dbReference type="NCBI Taxonomy" id="1043628"/>
    <lineage>
        <taxon>Eukaryota</taxon>
        <taxon>Fungi</taxon>
        <taxon>Dikarya</taxon>
        <taxon>Ascomycota</taxon>
        <taxon>Pezizomycotina</taxon>
        <taxon>Orbiliomycetes</taxon>
        <taxon>Orbiliales</taxon>
        <taxon>Orbiliaceae</taxon>
        <taxon>Drechslerella</taxon>
    </lineage>
</organism>
<protein>
    <recommendedName>
        <fullName evidence="4">Extracellular membrane protein CFEM domain-containing protein</fullName>
    </recommendedName>
</protein>
<keyword evidence="1" id="KW-0732">Signal</keyword>
<evidence type="ECO:0008006" key="4">
    <source>
        <dbReference type="Google" id="ProtNLM"/>
    </source>
</evidence>
<accession>W7HT88</accession>
<evidence type="ECO:0000313" key="3">
    <source>
        <dbReference type="Proteomes" id="UP000024837"/>
    </source>
</evidence>
<dbReference type="HOGENOM" id="CLU_1261484_0_0_1"/>
<proteinExistence type="predicted"/>
<evidence type="ECO:0000313" key="2">
    <source>
        <dbReference type="EMBL" id="EWC47311.1"/>
    </source>
</evidence>
<reference evidence="2 3" key="1">
    <citation type="submission" date="2013-05" db="EMBL/GenBank/DDBJ databases">
        <title>Drechslerella stenobrocha genome reveals carnivorous origination and mechanical trapping mechanism of predatory fungi.</title>
        <authorList>
            <person name="Liu X."/>
            <person name="Zhang W."/>
            <person name="Liu K."/>
        </authorList>
    </citation>
    <scope>NUCLEOTIDE SEQUENCE [LARGE SCALE GENOMIC DNA]</scope>
    <source>
        <strain evidence="2 3">248</strain>
    </source>
</reference>
<dbReference type="EMBL" id="KI966411">
    <property type="protein sequence ID" value="EWC47311.1"/>
    <property type="molecule type" value="Genomic_DNA"/>
</dbReference>
<dbReference type="AlphaFoldDB" id="W7HT88"/>
<name>W7HT88_9PEZI</name>